<dbReference type="RefSeq" id="WP_182461567.1">
    <property type="nucleotide sequence ID" value="NZ_CP059732.1"/>
</dbReference>
<proteinExistence type="predicted"/>
<evidence type="ECO:0000313" key="1">
    <source>
        <dbReference type="EMBL" id="QMW04313.1"/>
    </source>
</evidence>
<name>A0A7G5GZM1_9BACT</name>
<organism evidence="1 2">
    <name type="scientific">Spirosoma foliorum</name>
    <dbReference type="NCBI Taxonomy" id="2710596"/>
    <lineage>
        <taxon>Bacteria</taxon>
        <taxon>Pseudomonadati</taxon>
        <taxon>Bacteroidota</taxon>
        <taxon>Cytophagia</taxon>
        <taxon>Cytophagales</taxon>
        <taxon>Cytophagaceae</taxon>
        <taxon>Spirosoma</taxon>
    </lineage>
</organism>
<gene>
    <name evidence="1" type="ORF">H3H32_05025</name>
</gene>
<protein>
    <submittedName>
        <fullName evidence="1">Uncharacterized protein</fullName>
    </submittedName>
</protein>
<accession>A0A7G5GZM1</accession>
<dbReference type="EMBL" id="CP059732">
    <property type="protein sequence ID" value="QMW04313.1"/>
    <property type="molecule type" value="Genomic_DNA"/>
</dbReference>
<sequence length="192" mass="20727">MKNGIQFLCLLVCIWACSRSNNDSPINPEDKLKNATALLNNEDWYGSGSASKIAATIGDTCLTNRFNVYISNELPYPKGARKAAPYDCVGPCNTTQYLAFEKVPLAVGKYNAIRLTSCTPAPITGASYGLIVGGDAVFASYRAQGANSGWIEVTRADTIANVIEGRFELTLTSQDAKTVQFRNGNFALPLKK</sequence>
<dbReference type="KEGG" id="sfol:H3H32_05025"/>
<reference evidence="1 2" key="1">
    <citation type="submission" date="2020-07" db="EMBL/GenBank/DDBJ databases">
        <title>Spirosoma foliorum sp. nov., isolated from the leaves on the Nejang mountain Korea, Republic of.</title>
        <authorList>
            <person name="Ho H."/>
            <person name="Lee Y.-J."/>
            <person name="Nurcahyanto D.-A."/>
            <person name="Kim S.-G."/>
        </authorList>
    </citation>
    <scope>NUCLEOTIDE SEQUENCE [LARGE SCALE GENOMIC DNA]</scope>
    <source>
        <strain evidence="1 2">PL0136</strain>
    </source>
</reference>
<evidence type="ECO:0000313" key="2">
    <source>
        <dbReference type="Proteomes" id="UP000515369"/>
    </source>
</evidence>
<dbReference type="AlphaFoldDB" id="A0A7G5GZM1"/>
<keyword evidence="2" id="KW-1185">Reference proteome</keyword>
<dbReference type="Proteomes" id="UP000515369">
    <property type="component" value="Chromosome"/>
</dbReference>